<protein>
    <submittedName>
        <fullName evidence="2">Kinase-like domain-containing protein</fullName>
    </submittedName>
</protein>
<keyword evidence="2" id="KW-0808">Transferase</keyword>
<sequence length="886" mass="98797">MSLQPPADSSFEIDPSIVIRGTNHPVALGSLGDVYKCTLNRGASQEEVAVKSPRFSSISEAEAAEINRNLDRKLSIWAILEHRYVIRLYGTVTGFGPFRAFVTPWMPNGTLNSYLNHANLTAMDKLSLLKQVVEGLKYLHDSDVIHGDLTSDNILVAADGSPRLADFSVSNIMIESNRVYSSHSGALRWAAPELIISCEGGTVQCATKSSDIYSLGCLMLQVLYGKLPYWWIKTTLQVVPCKSHFQEPINDSLQIQAHHLTYMRRCWLINPESRPSVDDTLAFIDEMFSHVHDWPLFYNLRELPDQVITTYEHRGTVAGGLGDIWKCNWRKNSEETEVAVKSVRVPHTGNRDDSEIEQIIEIITQEAAAWAKSSHQNILPLYGTIPHFRPLPAFMSPWMANGSLTDYLRREFSCLSATRKIDILNQVVSALKHLHDDGIIHGSLTSDNVFLDGSGRVYLAHFGRLSEIFARGQTPMSGLAHVRYIAPEFLTPIVDAGASKSSKAGDIYSFGCLMIQMWLGKVPYWWIRDAGEVLPERIKGAQPFQMEQINEMYLTFGKQCLSVESEARPTIEDVFCFFVVHSIGAVDLTNSISRINKYAAHSGGYADVHKCRLALDSTTVLVQQTVSHYQVSRGCVDVAVKVFRLMGGMEAPRVINRFFREIKISSTLNHENIVPLWGVARQFSVLPALVSPWLKNGTLTEYLRNRHKELSRGQQFALLRDVARGLEYLHSQLIVHGDLSGFNVLIDDDGKACLTDFGLSVFIPARISQALLPIAPGGTLHWIAPEYLKADASNVPSMLSQAGDVYSFGGIMLQVLEGKIPYHYITHTTAIVGQILQGITPRRPLVPVIIDDDWDFIQKCWSPHAASRPSATDLVTVMEARAIIIV</sequence>
<dbReference type="PROSITE" id="PS00109">
    <property type="entry name" value="PROTEIN_KINASE_TYR"/>
    <property type="match status" value="1"/>
</dbReference>
<evidence type="ECO:0000313" key="3">
    <source>
        <dbReference type="Proteomes" id="UP001195769"/>
    </source>
</evidence>
<dbReference type="AlphaFoldDB" id="A0AAD4E7M5"/>
<dbReference type="InterPro" id="IPR001245">
    <property type="entry name" value="Ser-Thr/Tyr_kinase_cat_dom"/>
</dbReference>
<dbReference type="RefSeq" id="XP_041226739.1">
    <property type="nucleotide sequence ID" value="XM_041361563.1"/>
</dbReference>
<dbReference type="InterPro" id="IPR051681">
    <property type="entry name" value="Ser/Thr_Kinases-Pseudokinases"/>
</dbReference>
<dbReference type="PANTHER" id="PTHR44329:SF214">
    <property type="entry name" value="PROTEIN KINASE DOMAIN-CONTAINING PROTEIN"/>
    <property type="match status" value="1"/>
</dbReference>
<comment type="caution">
    <text evidence="2">The sequence shown here is derived from an EMBL/GenBank/DDBJ whole genome shotgun (WGS) entry which is preliminary data.</text>
</comment>
<dbReference type="PANTHER" id="PTHR44329">
    <property type="entry name" value="SERINE/THREONINE-PROTEIN KINASE TNNI3K-RELATED"/>
    <property type="match status" value="1"/>
</dbReference>
<keyword evidence="2" id="KW-0418">Kinase</keyword>
<dbReference type="GO" id="GO:0004674">
    <property type="term" value="F:protein serine/threonine kinase activity"/>
    <property type="evidence" value="ECO:0007669"/>
    <property type="project" value="TreeGrafter"/>
</dbReference>
<dbReference type="InterPro" id="IPR008266">
    <property type="entry name" value="Tyr_kinase_AS"/>
</dbReference>
<feature type="domain" description="Protein kinase" evidence="1">
    <location>
        <begin position="20"/>
        <end position="288"/>
    </location>
</feature>
<gene>
    <name evidence="2" type="ORF">F5891DRAFT_1030234</name>
</gene>
<feature type="domain" description="Protein kinase" evidence="1">
    <location>
        <begin position="310"/>
        <end position="584"/>
    </location>
</feature>
<dbReference type="GO" id="GO:0005524">
    <property type="term" value="F:ATP binding"/>
    <property type="evidence" value="ECO:0007669"/>
    <property type="project" value="InterPro"/>
</dbReference>
<dbReference type="Gene3D" id="1.10.510.10">
    <property type="entry name" value="Transferase(Phosphotransferase) domain 1"/>
    <property type="match status" value="3"/>
</dbReference>
<evidence type="ECO:0000313" key="2">
    <source>
        <dbReference type="EMBL" id="KAG1901164.1"/>
    </source>
</evidence>
<reference evidence="2" key="1">
    <citation type="journal article" date="2020" name="New Phytol.">
        <title>Comparative genomics reveals dynamic genome evolution in host specialist ectomycorrhizal fungi.</title>
        <authorList>
            <person name="Lofgren L.A."/>
            <person name="Nguyen N.H."/>
            <person name="Vilgalys R."/>
            <person name="Ruytinx J."/>
            <person name="Liao H.L."/>
            <person name="Branco S."/>
            <person name="Kuo A."/>
            <person name="LaButti K."/>
            <person name="Lipzen A."/>
            <person name="Andreopoulos W."/>
            <person name="Pangilinan J."/>
            <person name="Riley R."/>
            <person name="Hundley H."/>
            <person name="Na H."/>
            <person name="Barry K."/>
            <person name="Grigoriev I.V."/>
            <person name="Stajich J.E."/>
            <person name="Kennedy P.G."/>
        </authorList>
    </citation>
    <scope>NUCLEOTIDE SEQUENCE</scope>
    <source>
        <strain evidence="2">FC203</strain>
    </source>
</reference>
<dbReference type="Proteomes" id="UP001195769">
    <property type="component" value="Unassembled WGS sequence"/>
</dbReference>
<feature type="domain" description="Protein kinase" evidence="1">
    <location>
        <begin position="594"/>
        <end position="884"/>
    </location>
</feature>
<organism evidence="2 3">
    <name type="scientific">Suillus fuscotomentosus</name>
    <dbReference type="NCBI Taxonomy" id="1912939"/>
    <lineage>
        <taxon>Eukaryota</taxon>
        <taxon>Fungi</taxon>
        <taxon>Dikarya</taxon>
        <taxon>Basidiomycota</taxon>
        <taxon>Agaricomycotina</taxon>
        <taxon>Agaricomycetes</taxon>
        <taxon>Agaricomycetidae</taxon>
        <taxon>Boletales</taxon>
        <taxon>Suillineae</taxon>
        <taxon>Suillaceae</taxon>
        <taxon>Suillus</taxon>
    </lineage>
</organism>
<keyword evidence="3" id="KW-1185">Reference proteome</keyword>
<dbReference type="CDD" id="cd00180">
    <property type="entry name" value="PKc"/>
    <property type="match status" value="1"/>
</dbReference>
<evidence type="ECO:0000259" key="1">
    <source>
        <dbReference type="PROSITE" id="PS50011"/>
    </source>
</evidence>
<accession>A0AAD4E7M5</accession>
<dbReference type="SUPFAM" id="SSF56112">
    <property type="entry name" value="Protein kinase-like (PK-like)"/>
    <property type="match status" value="3"/>
</dbReference>
<dbReference type="PROSITE" id="PS50011">
    <property type="entry name" value="PROTEIN_KINASE_DOM"/>
    <property type="match status" value="3"/>
</dbReference>
<name>A0AAD4E7M5_9AGAM</name>
<proteinExistence type="predicted"/>
<dbReference type="GeneID" id="64655861"/>
<dbReference type="Pfam" id="PF07714">
    <property type="entry name" value="PK_Tyr_Ser-Thr"/>
    <property type="match status" value="3"/>
</dbReference>
<dbReference type="InterPro" id="IPR000719">
    <property type="entry name" value="Prot_kinase_dom"/>
</dbReference>
<dbReference type="InterPro" id="IPR011009">
    <property type="entry name" value="Kinase-like_dom_sf"/>
</dbReference>
<dbReference type="EMBL" id="JABBWK010000023">
    <property type="protein sequence ID" value="KAG1901164.1"/>
    <property type="molecule type" value="Genomic_DNA"/>
</dbReference>